<gene>
    <name evidence="2" type="ORF">KC19_VG037100</name>
</gene>
<evidence type="ECO:0000313" key="3">
    <source>
        <dbReference type="Proteomes" id="UP000822688"/>
    </source>
</evidence>
<comment type="caution">
    <text evidence="2">The sequence shown here is derived from an EMBL/GenBank/DDBJ whole genome shotgun (WGS) entry which is preliminary data.</text>
</comment>
<keyword evidence="3" id="KW-1185">Reference proteome</keyword>
<dbReference type="EMBL" id="CM026426">
    <property type="protein sequence ID" value="KAG0571723.1"/>
    <property type="molecule type" value="Genomic_DNA"/>
</dbReference>
<proteinExistence type="predicted"/>
<dbReference type="Proteomes" id="UP000822688">
    <property type="component" value="Chromosome V"/>
</dbReference>
<organism evidence="2 3">
    <name type="scientific">Ceratodon purpureus</name>
    <name type="common">Fire moss</name>
    <name type="synonym">Dicranum purpureum</name>
    <dbReference type="NCBI Taxonomy" id="3225"/>
    <lineage>
        <taxon>Eukaryota</taxon>
        <taxon>Viridiplantae</taxon>
        <taxon>Streptophyta</taxon>
        <taxon>Embryophyta</taxon>
        <taxon>Bryophyta</taxon>
        <taxon>Bryophytina</taxon>
        <taxon>Bryopsida</taxon>
        <taxon>Dicranidae</taxon>
        <taxon>Pseudoditrichales</taxon>
        <taxon>Ditrichaceae</taxon>
        <taxon>Ceratodon</taxon>
    </lineage>
</organism>
<accession>A0A8T0HLW5</accession>
<evidence type="ECO:0000256" key="1">
    <source>
        <dbReference type="SAM" id="MobiDB-lite"/>
    </source>
</evidence>
<name>A0A8T0HLW5_CERPU</name>
<dbReference type="AlphaFoldDB" id="A0A8T0HLW5"/>
<sequence length="189" mass="20687">MEVVANITGVNGECAQPVQDASSSKQDGGSNDQSQLETYNGTNIGVGEDNLTNEHVNTEVREGSTGEVRGNLHGAKDLVDNEQLEIERLKDAQTLGDAMRLLYEGSKNTKLGPTMMLVNLVATHPGISDKAADDILATFKCLLPDDNCLPAWMYQANSLTKRLRLDFCNIDGCPKRCVLYDQEKTRNLK</sequence>
<reference evidence="2" key="1">
    <citation type="submission" date="2020-06" db="EMBL/GenBank/DDBJ databases">
        <title>WGS assembly of Ceratodon purpureus strain R40.</title>
        <authorList>
            <person name="Carey S.B."/>
            <person name="Jenkins J."/>
            <person name="Shu S."/>
            <person name="Lovell J.T."/>
            <person name="Sreedasyam A."/>
            <person name="Maumus F."/>
            <person name="Tiley G.P."/>
            <person name="Fernandez-Pozo N."/>
            <person name="Barry K."/>
            <person name="Chen C."/>
            <person name="Wang M."/>
            <person name="Lipzen A."/>
            <person name="Daum C."/>
            <person name="Saski C.A."/>
            <person name="Payton A.C."/>
            <person name="Mcbreen J.C."/>
            <person name="Conrad R.E."/>
            <person name="Kollar L.M."/>
            <person name="Olsson S."/>
            <person name="Huttunen S."/>
            <person name="Landis J.B."/>
            <person name="Wickett N.J."/>
            <person name="Johnson M.G."/>
            <person name="Rensing S.A."/>
            <person name="Grimwood J."/>
            <person name="Schmutz J."/>
            <person name="Mcdaniel S.F."/>
        </authorList>
    </citation>
    <scope>NUCLEOTIDE SEQUENCE</scope>
    <source>
        <strain evidence="2">R40</strain>
    </source>
</reference>
<feature type="region of interest" description="Disordered" evidence="1">
    <location>
        <begin position="15"/>
        <end position="52"/>
    </location>
</feature>
<feature type="compositionally biased region" description="Polar residues" evidence="1">
    <location>
        <begin position="19"/>
        <end position="43"/>
    </location>
</feature>
<evidence type="ECO:0000313" key="2">
    <source>
        <dbReference type="EMBL" id="KAG0571723.1"/>
    </source>
</evidence>
<protein>
    <submittedName>
        <fullName evidence="2">Uncharacterized protein</fullName>
    </submittedName>
</protein>